<organism evidence="2 3">
    <name type="scientific">Calocera viscosa (strain TUFC12733)</name>
    <dbReference type="NCBI Taxonomy" id="1330018"/>
    <lineage>
        <taxon>Eukaryota</taxon>
        <taxon>Fungi</taxon>
        <taxon>Dikarya</taxon>
        <taxon>Basidiomycota</taxon>
        <taxon>Agaricomycotina</taxon>
        <taxon>Dacrymycetes</taxon>
        <taxon>Dacrymycetales</taxon>
        <taxon>Dacrymycetaceae</taxon>
        <taxon>Calocera</taxon>
    </lineage>
</organism>
<accession>A0A167NN77</accession>
<evidence type="ECO:0000256" key="1">
    <source>
        <dbReference type="SAM" id="MobiDB-lite"/>
    </source>
</evidence>
<dbReference type="EMBL" id="KV417278">
    <property type="protein sequence ID" value="KZO97888.1"/>
    <property type="molecule type" value="Genomic_DNA"/>
</dbReference>
<dbReference type="OrthoDB" id="3259825at2759"/>
<name>A0A167NN77_CALVF</name>
<feature type="non-terminal residue" evidence="2">
    <location>
        <position position="65"/>
    </location>
</feature>
<evidence type="ECO:0000313" key="2">
    <source>
        <dbReference type="EMBL" id="KZO97888.1"/>
    </source>
</evidence>
<reference evidence="2 3" key="1">
    <citation type="journal article" date="2016" name="Mol. Biol. Evol.">
        <title>Comparative Genomics of Early-Diverging Mushroom-Forming Fungi Provides Insights into the Origins of Lignocellulose Decay Capabilities.</title>
        <authorList>
            <person name="Nagy L.G."/>
            <person name="Riley R."/>
            <person name="Tritt A."/>
            <person name="Adam C."/>
            <person name="Daum C."/>
            <person name="Floudas D."/>
            <person name="Sun H."/>
            <person name="Yadav J.S."/>
            <person name="Pangilinan J."/>
            <person name="Larsson K.H."/>
            <person name="Matsuura K."/>
            <person name="Barry K."/>
            <person name="Labutti K."/>
            <person name="Kuo R."/>
            <person name="Ohm R.A."/>
            <person name="Bhattacharya S.S."/>
            <person name="Shirouzu T."/>
            <person name="Yoshinaga Y."/>
            <person name="Martin F.M."/>
            <person name="Grigoriev I.V."/>
            <person name="Hibbett D.S."/>
        </authorList>
    </citation>
    <scope>NUCLEOTIDE SEQUENCE [LARGE SCALE GENOMIC DNA]</scope>
    <source>
        <strain evidence="2 3">TUFC12733</strain>
    </source>
</reference>
<dbReference type="AlphaFoldDB" id="A0A167NN77"/>
<feature type="region of interest" description="Disordered" evidence="1">
    <location>
        <begin position="1"/>
        <end position="65"/>
    </location>
</feature>
<protein>
    <submittedName>
        <fullName evidence="2">Uncharacterized protein</fullName>
    </submittedName>
</protein>
<sequence length="65" mass="7115">MYRFRKKSDAQRPPRAVAPPPNTLPAIDAALPPASDFRTSLINPSFYPSEDGKRGSHSASGYQRA</sequence>
<keyword evidence="3" id="KW-1185">Reference proteome</keyword>
<dbReference type="STRING" id="1330018.A0A167NN77"/>
<proteinExistence type="predicted"/>
<dbReference type="Proteomes" id="UP000076738">
    <property type="component" value="Unassembled WGS sequence"/>
</dbReference>
<gene>
    <name evidence="2" type="ORF">CALVIDRAFT_535989</name>
</gene>
<evidence type="ECO:0000313" key="3">
    <source>
        <dbReference type="Proteomes" id="UP000076738"/>
    </source>
</evidence>